<proteinExistence type="predicted"/>
<dbReference type="Pfam" id="PF12697">
    <property type="entry name" value="Abhydrolase_6"/>
    <property type="match status" value="1"/>
</dbReference>
<accession>A0A9D2Q6Z6</accession>
<organism evidence="2 3">
    <name type="scientific">Candidatus Ruthenibacterium merdavium</name>
    <dbReference type="NCBI Taxonomy" id="2838752"/>
    <lineage>
        <taxon>Bacteria</taxon>
        <taxon>Bacillati</taxon>
        <taxon>Bacillota</taxon>
        <taxon>Clostridia</taxon>
        <taxon>Eubacteriales</taxon>
        <taxon>Oscillospiraceae</taxon>
        <taxon>Ruthenibacterium</taxon>
    </lineage>
</organism>
<reference evidence="2" key="2">
    <citation type="submission" date="2021-04" db="EMBL/GenBank/DDBJ databases">
        <authorList>
            <person name="Gilroy R."/>
        </authorList>
    </citation>
    <scope>NUCLEOTIDE SEQUENCE</scope>
    <source>
        <strain evidence="2">5933</strain>
    </source>
</reference>
<keyword evidence="2" id="KW-0378">Hydrolase</keyword>
<dbReference type="SUPFAM" id="SSF53474">
    <property type="entry name" value="alpha/beta-Hydrolases"/>
    <property type="match status" value="1"/>
</dbReference>
<sequence>MTSLYIHGLGQTPSVWQPVLRLMNTPANCAQPDLSSMVCAEPTTYTNLYKAFAQLCDASAAPLMLCGLSLGGVLALHYAVEHPERVAALVLIAPQYKMPKRLLKMQNILFRIMPASVFRETGFSKAQFIELCGSMTELDFTAALPRITCPALVVCGSRDHANKKACIELSQRICTAELAMIEGAGHELNRETPEELAALLQDFYKKIAPCDSNH</sequence>
<dbReference type="PRINTS" id="PR00111">
    <property type="entry name" value="ABHYDROLASE"/>
</dbReference>
<feature type="domain" description="AB hydrolase-1" evidence="1">
    <location>
        <begin position="5"/>
        <end position="198"/>
    </location>
</feature>
<evidence type="ECO:0000313" key="3">
    <source>
        <dbReference type="Proteomes" id="UP000823918"/>
    </source>
</evidence>
<gene>
    <name evidence="2" type="ORF">H9698_10125</name>
</gene>
<comment type="caution">
    <text evidence="2">The sequence shown here is derived from an EMBL/GenBank/DDBJ whole genome shotgun (WGS) entry which is preliminary data.</text>
</comment>
<dbReference type="Gene3D" id="3.40.50.1820">
    <property type="entry name" value="alpha/beta hydrolase"/>
    <property type="match status" value="2"/>
</dbReference>
<dbReference type="InterPro" id="IPR050266">
    <property type="entry name" value="AB_hydrolase_sf"/>
</dbReference>
<reference evidence="2" key="1">
    <citation type="journal article" date="2021" name="PeerJ">
        <title>Extensive microbial diversity within the chicken gut microbiome revealed by metagenomics and culture.</title>
        <authorList>
            <person name="Gilroy R."/>
            <person name="Ravi A."/>
            <person name="Getino M."/>
            <person name="Pursley I."/>
            <person name="Horton D.L."/>
            <person name="Alikhan N.F."/>
            <person name="Baker D."/>
            <person name="Gharbi K."/>
            <person name="Hall N."/>
            <person name="Watson M."/>
            <person name="Adriaenssens E.M."/>
            <person name="Foster-Nyarko E."/>
            <person name="Jarju S."/>
            <person name="Secka A."/>
            <person name="Antonio M."/>
            <person name="Oren A."/>
            <person name="Chaudhuri R.R."/>
            <person name="La Ragione R."/>
            <person name="Hildebrand F."/>
            <person name="Pallen M.J."/>
        </authorList>
    </citation>
    <scope>NUCLEOTIDE SEQUENCE</scope>
    <source>
        <strain evidence="2">5933</strain>
    </source>
</reference>
<dbReference type="GO" id="GO:0016787">
    <property type="term" value="F:hydrolase activity"/>
    <property type="evidence" value="ECO:0007669"/>
    <property type="project" value="UniProtKB-KW"/>
</dbReference>
<dbReference type="InterPro" id="IPR000073">
    <property type="entry name" value="AB_hydrolase_1"/>
</dbReference>
<dbReference type="PANTHER" id="PTHR43798">
    <property type="entry name" value="MONOACYLGLYCEROL LIPASE"/>
    <property type="match status" value="1"/>
</dbReference>
<dbReference type="AlphaFoldDB" id="A0A9D2Q6Z6"/>
<evidence type="ECO:0000259" key="1">
    <source>
        <dbReference type="Pfam" id="PF12697"/>
    </source>
</evidence>
<dbReference type="InterPro" id="IPR029058">
    <property type="entry name" value="AB_hydrolase_fold"/>
</dbReference>
<evidence type="ECO:0000313" key="2">
    <source>
        <dbReference type="EMBL" id="HJC73129.1"/>
    </source>
</evidence>
<protein>
    <submittedName>
        <fullName evidence="2">Alpha/beta hydrolase</fullName>
    </submittedName>
</protein>
<dbReference type="EMBL" id="DWWA01000052">
    <property type="protein sequence ID" value="HJC73129.1"/>
    <property type="molecule type" value="Genomic_DNA"/>
</dbReference>
<name>A0A9D2Q6Z6_9FIRM</name>
<dbReference type="Proteomes" id="UP000823918">
    <property type="component" value="Unassembled WGS sequence"/>
</dbReference>